<evidence type="ECO:0000313" key="2">
    <source>
        <dbReference type="Proteomes" id="UP001458880"/>
    </source>
</evidence>
<organism evidence="1 2">
    <name type="scientific">Popillia japonica</name>
    <name type="common">Japanese beetle</name>
    <dbReference type="NCBI Taxonomy" id="7064"/>
    <lineage>
        <taxon>Eukaryota</taxon>
        <taxon>Metazoa</taxon>
        <taxon>Ecdysozoa</taxon>
        <taxon>Arthropoda</taxon>
        <taxon>Hexapoda</taxon>
        <taxon>Insecta</taxon>
        <taxon>Pterygota</taxon>
        <taxon>Neoptera</taxon>
        <taxon>Endopterygota</taxon>
        <taxon>Coleoptera</taxon>
        <taxon>Polyphaga</taxon>
        <taxon>Scarabaeiformia</taxon>
        <taxon>Scarabaeidae</taxon>
        <taxon>Rutelinae</taxon>
        <taxon>Popillia</taxon>
    </lineage>
</organism>
<reference evidence="1 2" key="1">
    <citation type="journal article" date="2024" name="BMC Genomics">
        <title>De novo assembly and annotation of Popillia japonica's genome with initial clues to its potential as an invasive pest.</title>
        <authorList>
            <person name="Cucini C."/>
            <person name="Boschi S."/>
            <person name="Funari R."/>
            <person name="Cardaioli E."/>
            <person name="Iannotti N."/>
            <person name="Marturano G."/>
            <person name="Paoli F."/>
            <person name="Bruttini M."/>
            <person name="Carapelli A."/>
            <person name="Frati F."/>
            <person name="Nardi F."/>
        </authorList>
    </citation>
    <scope>NUCLEOTIDE SEQUENCE [LARGE SCALE GENOMIC DNA]</scope>
    <source>
        <strain evidence="1">DMR45628</strain>
    </source>
</reference>
<gene>
    <name evidence="1" type="ORF">QE152_g5018</name>
</gene>
<name>A0AAW1MYQ6_POPJA</name>
<dbReference type="EMBL" id="JASPKY010000028">
    <property type="protein sequence ID" value="KAK9751471.1"/>
    <property type="molecule type" value="Genomic_DNA"/>
</dbReference>
<comment type="caution">
    <text evidence="1">The sequence shown here is derived from an EMBL/GenBank/DDBJ whole genome shotgun (WGS) entry which is preliminary data.</text>
</comment>
<accession>A0AAW1MYQ6</accession>
<proteinExistence type="predicted"/>
<dbReference type="Proteomes" id="UP001458880">
    <property type="component" value="Unassembled WGS sequence"/>
</dbReference>
<protein>
    <submittedName>
        <fullName evidence="1">Uncharacterized protein</fullName>
    </submittedName>
</protein>
<sequence length="247" mass="28311">MIKLFQNRRILLNILVESISAINTYVDTYENDVDESEIVTGQMFGTLYLLNNNEKIDQEDSVDVEERVVEQHIQEPEWYGLENLAAFIEFRLQKKENLSYIPDTSDMSNSWVNHLSEGGLLKPNEDFLTKCNELDHIFNNFIGGTLKLSNNYLNALMNLAESVNVQYNELDFYMKVCKRLKRNETSNSTSFNMSVSAVELARAENAIVMIGNIIFIVNRCLFSPNNKKVSSRVPLGLAQICDFTEPE</sequence>
<keyword evidence="2" id="KW-1185">Reference proteome</keyword>
<evidence type="ECO:0000313" key="1">
    <source>
        <dbReference type="EMBL" id="KAK9751471.1"/>
    </source>
</evidence>
<dbReference type="AlphaFoldDB" id="A0AAW1MYQ6"/>